<dbReference type="EMBL" id="BAAABY010000025">
    <property type="protein sequence ID" value="GAA0467654.1"/>
    <property type="molecule type" value="Genomic_DNA"/>
</dbReference>
<keyword evidence="6" id="KW-0408">Iron</keyword>
<gene>
    <name evidence="8" type="primary">cypC</name>
    <name evidence="8" type="ORF">GCM10010361_34820</name>
</gene>
<reference evidence="8 9" key="1">
    <citation type="journal article" date="2019" name="Int. J. Syst. Evol. Microbiol.">
        <title>The Global Catalogue of Microorganisms (GCM) 10K type strain sequencing project: providing services to taxonomists for standard genome sequencing and annotation.</title>
        <authorList>
            <consortium name="The Broad Institute Genomics Platform"/>
            <consortium name="The Broad Institute Genome Sequencing Center for Infectious Disease"/>
            <person name="Wu L."/>
            <person name="Ma J."/>
        </authorList>
    </citation>
    <scope>NUCLEOTIDE SEQUENCE [LARGE SCALE GENOMIC DNA]</scope>
    <source>
        <strain evidence="8 9">JCM 4805</strain>
    </source>
</reference>
<dbReference type="InterPro" id="IPR036396">
    <property type="entry name" value="Cyt_P450_sf"/>
</dbReference>
<evidence type="ECO:0000313" key="8">
    <source>
        <dbReference type="EMBL" id="GAA0467654.1"/>
    </source>
</evidence>
<dbReference type="InterPro" id="IPR001128">
    <property type="entry name" value="Cyt_P450"/>
</dbReference>
<dbReference type="RefSeq" id="WP_346095924.1">
    <property type="nucleotide sequence ID" value="NZ_BAAABY010000025.1"/>
</dbReference>
<dbReference type="PANTHER" id="PTHR24286:SF24">
    <property type="entry name" value="LANOSTEROL 14-ALPHA DEMETHYLASE"/>
    <property type="match status" value="1"/>
</dbReference>
<evidence type="ECO:0000256" key="6">
    <source>
        <dbReference type="ARBA" id="ARBA00023004"/>
    </source>
</evidence>
<keyword evidence="5" id="KW-0560">Oxidoreductase</keyword>
<keyword evidence="7" id="KW-0503">Monooxygenase</keyword>
<comment type="caution">
    <text evidence="8">The sequence shown here is derived from an EMBL/GenBank/DDBJ whole genome shotgun (WGS) entry which is preliminary data.</text>
</comment>
<evidence type="ECO:0000256" key="3">
    <source>
        <dbReference type="ARBA" id="ARBA00022617"/>
    </source>
</evidence>
<proteinExistence type="inferred from homology"/>
<evidence type="ECO:0000256" key="4">
    <source>
        <dbReference type="ARBA" id="ARBA00022723"/>
    </source>
</evidence>
<dbReference type="PANTHER" id="PTHR24286">
    <property type="entry name" value="CYTOCHROME P450 26"/>
    <property type="match status" value="1"/>
</dbReference>
<dbReference type="CDD" id="cd11067">
    <property type="entry name" value="CYP152"/>
    <property type="match status" value="1"/>
</dbReference>
<comment type="cofactor">
    <cofactor evidence="1">
        <name>heme</name>
        <dbReference type="ChEBI" id="CHEBI:30413"/>
    </cofactor>
</comment>
<sequence>MAAPLSAPSGLCGLSDSTLPLLLEGYAWLPDRRRRNGGAPVRTRLLGKPAIALHGRDAVRFFYDESHIHRRDALPGPVLDTLFGRGAVHTLDGEQHRVRKALFVHLLKDRESITDLTERAAAEWERARADWSGRSQVVLFDAFALLLARTVCEWAGIALDDAEARETADDLVAMVDGFATPGPRHWRARRARRRQEERLARRIEDIRRTGPTEHAAPTGAALAEVARHHEADGSPLDAHTAAVEILNVIRPTVAVAWFLTYAAHALHRWPEHRAPLAKGDSTYARAFAHEVRRFYPFVPFLGGLAARDLDWQGETVDAGTMVLLDVYGYLHDPELWPRPYTFDPTRFTDAEPGRDDLIPQGGGEVSGGHRCPGEDIVLALLQTLVPLLARLEYRVPEQDLSIPLHRVPSKVGEGFVVTDVH</sequence>
<comment type="similarity">
    <text evidence="2">Belongs to the cytochrome P450 family.</text>
</comment>
<dbReference type="Gene3D" id="1.10.630.10">
    <property type="entry name" value="Cytochrome P450"/>
    <property type="match status" value="1"/>
</dbReference>
<evidence type="ECO:0000256" key="2">
    <source>
        <dbReference type="ARBA" id="ARBA00010617"/>
    </source>
</evidence>
<evidence type="ECO:0000256" key="1">
    <source>
        <dbReference type="ARBA" id="ARBA00001971"/>
    </source>
</evidence>
<keyword evidence="3" id="KW-0349">Heme</keyword>
<evidence type="ECO:0000256" key="5">
    <source>
        <dbReference type="ARBA" id="ARBA00023002"/>
    </source>
</evidence>
<keyword evidence="4" id="KW-0479">Metal-binding</keyword>
<evidence type="ECO:0000313" key="9">
    <source>
        <dbReference type="Proteomes" id="UP001500909"/>
    </source>
</evidence>
<dbReference type="InterPro" id="IPR002401">
    <property type="entry name" value="Cyt_P450_E_grp-I"/>
</dbReference>
<name>A0ABN1A4Y6_9ACTN</name>
<dbReference type="Pfam" id="PF00067">
    <property type="entry name" value="p450"/>
    <property type="match status" value="1"/>
</dbReference>
<dbReference type="SUPFAM" id="SSF48264">
    <property type="entry name" value="Cytochrome P450"/>
    <property type="match status" value="1"/>
</dbReference>
<protein>
    <submittedName>
        <fullName evidence="8">Fatty-acid peroxygenase</fullName>
    </submittedName>
</protein>
<evidence type="ECO:0000256" key="7">
    <source>
        <dbReference type="ARBA" id="ARBA00023033"/>
    </source>
</evidence>
<accession>A0ABN1A4Y6</accession>
<dbReference type="PRINTS" id="PR00463">
    <property type="entry name" value="EP450I"/>
</dbReference>
<dbReference type="Proteomes" id="UP001500909">
    <property type="component" value="Unassembled WGS sequence"/>
</dbReference>
<keyword evidence="9" id="KW-1185">Reference proteome</keyword>
<organism evidence="8 9">
    <name type="scientific">Streptomyces olivaceiscleroticus</name>
    <dbReference type="NCBI Taxonomy" id="68245"/>
    <lineage>
        <taxon>Bacteria</taxon>
        <taxon>Bacillati</taxon>
        <taxon>Actinomycetota</taxon>
        <taxon>Actinomycetes</taxon>
        <taxon>Kitasatosporales</taxon>
        <taxon>Streptomycetaceae</taxon>
        <taxon>Streptomyces</taxon>
    </lineage>
</organism>